<dbReference type="PANTHER" id="PTHR31543">
    <property type="entry name" value="DYNEIN REGULATORY COMPLEX SUBUNIT 4"/>
    <property type="match status" value="1"/>
</dbReference>
<keyword evidence="16" id="KW-1185">Reference proteome</keyword>
<dbReference type="GO" id="GO:0005794">
    <property type="term" value="C:Golgi apparatus"/>
    <property type="evidence" value="ECO:0007669"/>
    <property type="project" value="TreeGrafter"/>
</dbReference>
<gene>
    <name evidence="15" type="ORF">PXEA_LOCUS4953</name>
</gene>
<dbReference type="OrthoDB" id="767661at2759"/>
<evidence type="ECO:0000256" key="5">
    <source>
        <dbReference type="ARBA" id="ARBA00022490"/>
    </source>
</evidence>
<keyword evidence="5" id="KW-0963">Cytoplasm</keyword>
<dbReference type="GO" id="GO:0031514">
    <property type="term" value="C:motile cilium"/>
    <property type="evidence" value="ECO:0007669"/>
    <property type="project" value="UniProtKB-SubCell"/>
</dbReference>
<dbReference type="Proteomes" id="UP000784294">
    <property type="component" value="Unassembled WGS sequence"/>
</dbReference>
<dbReference type="PANTHER" id="PTHR31543:SF0">
    <property type="entry name" value="DYNEIN REGULATORY COMPLEX SUBUNIT 4"/>
    <property type="match status" value="1"/>
</dbReference>
<proteinExistence type="inferred from homology"/>
<evidence type="ECO:0000256" key="4">
    <source>
        <dbReference type="ARBA" id="ARBA00021301"/>
    </source>
</evidence>
<dbReference type="GO" id="GO:0005874">
    <property type="term" value="C:microtubule"/>
    <property type="evidence" value="ECO:0007669"/>
    <property type="project" value="UniProtKB-KW"/>
</dbReference>
<protein>
    <recommendedName>
        <fullName evidence="4">Dynein regulatory complex subunit 4</fullName>
    </recommendedName>
    <alternativeName>
        <fullName evidence="12">Growth arrest-specific protein 8</fullName>
    </alternativeName>
</protein>
<accession>A0A448WGX8</accession>
<comment type="similarity">
    <text evidence="3">Belongs to the DRC4 family.</text>
</comment>
<comment type="subcellular location">
    <subcellularLocation>
        <location evidence="1">Cell projection</location>
        <location evidence="1">Cilium</location>
        <location evidence="1">Flagellum</location>
    </subcellularLocation>
    <subcellularLocation>
        <location evidence="2">Cytoplasm</location>
        <location evidence="2">Cytoskeleton</location>
    </subcellularLocation>
</comment>
<dbReference type="InterPro" id="IPR025593">
    <property type="entry name" value="GAS8_dom"/>
</dbReference>
<evidence type="ECO:0000256" key="7">
    <source>
        <dbReference type="ARBA" id="ARBA00022846"/>
    </source>
</evidence>
<dbReference type="AlphaFoldDB" id="A0A448WGX8"/>
<evidence type="ECO:0000259" key="14">
    <source>
        <dbReference type="Pfam" id="PF13851"/>
    </source>
</evidence>
<feature type="domain" description="Growth arrest-specific protein 8" evidence="14">
    <location>
        <begin position="51"/>
        <end position="168"/>
    </location>
</feature>
<keyword evidence="9" id="KW-0969">Cilium</keyword>
<evidence type="ECO:0000256" key="6">
    <source>
        <dbReference type="ARBA" id="ARBA00022701"/>
    </source>
</evidence>
<dbReference type="InterPro" id="IPR039308">
    <property type="entry name" value="GAS8"/>
</dbReference>
<evidence type="ECO:0000313" key="16">
    <source>
        <dbReference type="Proteomes" id="UP000784294"/>
    </source>
</evidence>
<evidence type="ECO:0000256" key="3">
    <source>
        <dbReference type="ARBA" id="ARBA00009859"/>
    </source>
</evidence>
<dbReference type="GO" id="GO:0048870">
    <property type="term" value="P:cell motility"/>
    <property type="evidence" value="ECO:0007669"/>
    <property type="project" value="InterPro"/>
</dbReference>
<evidence type="ECO:0000256" key="10">
    <source>
        <dbReference type="ARBA" id="ARBA00023212"/>
    </source>
</evidence>
<sequence length="176" mass="20497">MAQARQEFIRQAEELEARAAKEMSLLRKKMDTSRRVDVHATEERKNLHIQSLEANHEKAFADMKSYYNDITIGNVNVIKTLRDNIEELRSNLTRVQRLLDESHSEEMRKTQALSAAENEMAQLRKISKMYESEKSAHKTTQDSKSRLMAEVRGLKLNLDILQAKYSEVRPIDHQDL</sequence>
<feature type="coiled-coil region" evidence="13">
    <location>
        <begin position="78"/>
        <end position="164"/>
    </location>
</feature>
<evidence type="ECO:0000256" key="11">
    <source>
        <dbReference type="ARBA" id="ARBA00023273"/>
    </source>
</evidence>
<evidence type="ECO:0000256" key="8">
    <source>
        <dbReference type="ARBA" id="ARBA00023054"/>
    </source>
</evidence>
<evidence type="ECO:0000313" key="15">
    <source>
        <dbReference type="EMBL" id="VEL11513.1"/>
    </source>
</evidence>
<dbReference type="Pfam" id="PF13851">
    <property type="entry name" value="GAS"/>
    <property type="match status" value="1"/>
</dbReference>
<keyword evidence="11" id="KW-0966">Cell projection</keyword>
<dbReference type="GO" id="GO:0008017">
    <property type="term" value="F:microtubule binding"/>
    <property type="evidence" value="ECO:0007669"/>
    <property type="project" value="InterPro"/>
</dbReference>
<evidence type="ECO:0000256" key="1">
    <source>
        <dbReference type="ARBA" id="ARBA00004230"/>
    </source>
</evidence>
<evidence type="ECO:0000256" key="9">
    <source>
        <dbReference type="ARBA" id="ARBA00023069"/>
    </source>
</evidence>
<keyword evidence="6" id="KW-0493">Microtubule</keyword>
<reference evidence="15" key="1">
    <citation type="submission" date="2018-11" db="EMBL/GenBank/DDBJ databases">
        <authorList>
            <consortium name="Pathogen Informatics"/>
        </authorList>
    </citation>
    <scope>NUCLEOTIDE SEQUENCE</scope>
</reference>
<organism evidence="15 16">
    <name type="scientific">Protopolystoma xenopodis</name>
    <dbReference type="NCBI Taxonomy" id="117903"/>
    <lineage>
        <taxon>Eukaryota</taxon>
        <taxon>Metazoa</taxon>
        <taxon>Spiralia</taxon>
        <taxon>Lophotrochozoa</taxon>
        <taxon>Platyhelminthes</taxon>
        <taxon>Monogenea</taxon>
        <taxon>Polyopisthocotylea</taxon>
        <taxon>Polystomatidea</taxon>
        <taxon>Polystomatidae</taxon>
        <taxon>Protopolystoma</taxon>
    </lineage>
</organism>
<dbReference type="EMBL" id="CAAALY010012036">
    <property type="protein sequence ID" value="VEL11513.1"/>
    <property type="molecule type" value="Genomic_DNA"/>
</dbReference>
<keyword evidence="8 13" id="KW-0175">Coiled coil</keyword>
<dbReference type="GO" id="GO:0031267">
    <property type="term" value="F:small GTPase binding"/>
    <property type="evidence" value="ECO:0007669"/>
    <property type="project" value="InterPro"/>
</dbReference>
<evidence type="ECO:0000256" key="13">
    <source>
        <dbReference type="SAM" id="Coils"/>
    </source>
</evidence>
<name>A0A448WGX8_9PLAT</name>
<keyword evidence="7" id="KW-0282">Flagellum</keyword>
<evidence type="ECO:0000256" key="12">
    <source>
        <dbReference type="ARBA" id="ARBA00031568"/>
    </source>
</evidence>
<keyword evidence="10" id="KW-0206">Cytoskeleton</keyword>
<evidence type="ECO:0000256" key="2">
    <source>
        <dbReference type="ARBA" id="ARBA00004245"/>
    </source>
</evidence>
<comment type="caution">
    <text evidence="15">The sequence shown here is derived from an EMBL/GenBank/DDBJ whole genome shotgun (WGS) entry which is preliminary data.</text>
</comment>